<keyword evidence="4" id="KW-1185">Reference proteome</keyword>
<evidence type="ECO:0000256" key="1">
    <source>
        <dbReference type="ARBA" id="ARBA00023235"/>
    </source>
</evidence>
<accession>A0ABY4BQA0</accession>
<dbReference type="EMBL" id="CP094532">
    <property type="protein sequence ID" value="UOE39956.1"/>
    <property type="molecule type" value="Genomic_DNA"/>
</dbReference>
<evidence type="ECO:0000313" key="4">
    <source>
        <dbReference type="Proteomes" id="UP000831460"/>
    </source>
</evidence>
<dbReference type="InterPro" id="IPR017284">
    <property type="entry name" value="Tautomerase_PptA"/>
</dbReference>
<evidence type="ECO:0000313" key="3">
    <source>
        <dbReference type="EMBL" id="UOE39956.1"/>
    </source>
</evidence>
<evidence type="ECO:0000259" key="2">
    <source>
        <dbReference type="Pfam" id="PF01361"/>
    </source>
</evidence>
<gene>
    <name evidence="3" type="ORF">MTP09_08465</name>
</gene>
<keyword evidence="1" id="KW-0413">Isomerase</keyword>
<proteinExistence type="predicted"/>
<name>A0ABY4BQA0_9FLAO</name>
<dbReference type="InterPro" id="IPR014347">
    <property type="entry name" value="Tautomerase/MIF_sf"/>
</dbReference>
<dbReference type="RefSeq" id="WP_243547895.1">
    <property type="nucleotide sequence ID" value="NZ_CP094532.1"/>
</dbReference>
<feature type="domain" description="4-oxalocrotonate tautomerase-like" evidence="2">
    <location>
        <begin position="2"/>
        <end position="51"/>
    </location>
</feature>
<dbReference type="SUPFAM" id="SSF55331">
    <property type="entry name" value="Tautomerase/MIF"/>
    <property type="match status" value="1"/>
</dbReference>
<protein>
    <submittedName>
        <fullName evidence="3">Tautomerase family protein</fullName>
    </submittedName>
</protein>
<reference evidence="3 4" key="1">
    <citation type="submission" date="2022-03" db="EMBL/GenBank/DDBJ databases">
        <title>Chryseobacterium sp. isolated from particulate matters in swine house.</title>
        <authorList>
            <person name="Won M."/>
            <person name="Kim S.-J."/>
            <person name="Kwon S.-W."/>
        </authorList>
    </citation>
    <scope>NUCLEOTIDE SEQUENCE [LARGE SCALE GENOMIC DNA]</scope>
    <source>
        <strain evidence="3 4">SC2-2</strain>
    </source>
</reference>
<sequence>MPHIIVKLWKGKSETQKKKLAEALTNAAISVIGYDESSFSVAIEDVEPNDWKEKVYQSDIIEQKNKLYKSPGYKME</sequence>
<dbReference type="Proteomes" id="UP000831460">
    <property type="component" value="Chromosome"/>
</dbReference>
<dbReference type="Gene3D" id="3.30.429.10">
    <property type="entry name" value="Macrophage Migration Inhibitory Factor"/>
    <property type="match status" value="1"/>
</dbReference>
<dbReference type="Pfam" id="PF01361">
    <property type="entry name" value="Tautomerase"/>
    <property type="match status" value="1"/>
</dbReference>
<dbReference type="PIRSF" id="PIRSF037799">
    <property type="entry name" value="Tautomer_YdcE_prd"/>
    <property type="match status" value="1"/>
</dbReference>
<organism evidence="3 4">
    <name type="scientific">Chryseobacterium suipulveris</name>
    <dbReference type="NCBI Taxonomy" id="2929800"/>
    <lineage>
        <taxon>Bacteria</taxon>
        <taxon>Pseudomonadati</taxon>
        <taxon>Bacteroidota</taxon>
        <taxon>Flavobacteriia</taxon>
        <taxon>Flavobacteriales</taxon>
        <taxon>Weeksellaceae</taxon>
        <taxon>Chryseobacterium group</taxon>
        <taxon>Chryseobacterium</taxon>
    </lineage>
</organism>
<dbReference type="InterPro" id="IPR004370">
    <property type="entry name" value="4-OT-like_dom"/>
</dbReference>